<evidence type="ECO:0000256" key="2">
    <source>
        <dbReference type="ARBA" id="ARBA00023295"/>
    </source>
</evidence>
<dbReference type="Gene3D" id="3.20.20.80">
    <property type="entry name" value="Glycosidases"/>
    <property type="match status" value="1"/>
</dbReference>
<sequence length="540" mass="58916">MSRTRLLVLLSALLMVVGVVTVLPPPTPVSAATFLPADGGRLLFVGQSTAAAWNDYTSFAAPPSGGSVYYEVRSGTWVNPGHRDHATQLAQQGRMVQIGISWKDNPPGFTGGDENAKAARSRAVTREIADGRWDAQFTNLIAFVNQYPAARFFLRLDYEVSSFYHCTDASCASYRDAFARLRSLFDGAKRQDNVTYVFHPVRGEFEKLYPGDAVVDWIGVSIFAHELCLPIYERGYLYNGTPPQNYDTAALQCRNAYVGTDSAGNPAAVWRNWDHDANVLKMMKFAKDHGKPMIISEAGMMNFTDNGADTAGLEPQRGDLWVRRLFSLMDYVGPIPNMSGSYDLRGVIRAAVYINLDFRYGWDGVDDGSFDFPVNSTWFVDGRLSRYAEARASFCRGLVDRNFVTRCAAATDGAIVGAGSGRCVDVAGGGTADGTTVQLWDCLGNGAQRWRRAGDTLVNSGSGKCLDVRGVGTADGTPVWLWTCIAGSAAQRWLADADGTLRNPNSGKCLDATGRGTVNGTRLQIWTCGNNQSNQRWQLI</sequence>
<dbReference type="SUPFAM" id="SSF51445">
    <property type="entry name" value="(Trans)glycosidases"/>
    <property type="match status" value="1"/>
</dbReference>
<feature type="active site" description="Proton donor" evidence="3">
    <location>
        <position position="159"/>
    </location>
</feature>
<keyword evidence="5" id="KW-0430">Lectin</keyword>
<dbReference type="InterPro" id="IPR017853">
    <property type="entry name" value="GH"/>
</dbReference>
<dbReference type="Pfam" id="PF00652">
    <property type="entry name" value="Ricin_B_lectin"/>
    <property type="match status" value="1"/>
</dbReference>
<evidence type="ECO:0000256" key="3">
    <source>
        <dbReference type="PROSITE-ProRule" id="PRU01100"/>
    </source>
</evidence>
<dbReference type="AlphaFoldDB" id="A0A1A9BAE8"/>
<dbReference type="GO" id="GO:0030246">
    <property type="term" value="F:carbohydrate binding"/>
    <property type="evidence" value="ECO:0007669"/>
    <property type="project" value="UniProtKB-KW"/>
</dbReference>
<reference evidence="6" key="1">
    <citation type="submission" date="2016-06" db="EMBL/GenBank/DDBJ databases">
        <authorList>
            <person name="Varghese N."/>
            <person name="Submissions Spin"/>
        </authorList>
    </citation>
    <scope>NUCLEOTIDE SEQUENCE [LARGE SCALE GENOMIC DNA]</scope>
    <source>
        <strain evidence="6">DSM 45794</strain>
    </source>
</reference>
<comment type="similarity">
    <text evidence="3">Belongs to the glycosyl hydrolase 26 family.</text>
</comment>
<organism evidence="5 6">
    <name type="scientific">Micromonospora sediminicola</name>
    <dbReference type="NCBI Taxonomy" id="946078"/>
    <lineage>
        <taxon>Bacteria</taxon>
        <taxon>Bacillati</taxon>
        <taxon>Actinomycetota</taxon>
        <taxon>Actinomycetes</taxon>
        <taxon>Micromonosporales</taxon>
        <taxon>Micromonosporaceae</taxon>
        <taxon>Micromonospora</taxon>
    </lineage>
</organism>
<keyword evidence="2 3" id="KW-0326">Glycosidase</keyword>
<keyword evidence="6" id="KW-1185">Reference proteome</keyword>
<dbReference type="InterPro" id="IPR000772">
    <property type="entry name" value="Ricin_B_lectin"/>
</dbReference>
<feature type="active site" description="Nucleophile" evidence="3">
    <location>
        <position position="297"/>
    </location>
</feature>
<accession>A0A1A9BAE8</accession>
<dbReference type="PROSITE" id="PS51764">
    <property type="entry name" value="GH26"/>
    <property type="match status" value="1"/>
</dbReference>
<dbReference type="InterPro" id="IPR022790">
    <property type="entry name" value="GH26_dom"/>
</dbReference>
<dbReference type="SUPFAM" id="SSF50370">
    <property type="entry name" value="Ricin B-like lectins"/>
    <property type="match status" value="1"/>
</dbReference>
<evidence type="ECO:0000313" key="6">
    <source>
        <dbReference type="Proteomes" id="UP000199558"/>
    </source>
</evidence>
<dbReference type="Gene3D" id="2.80.10.50">
    <property type="match status" value="1"/>
</dbReference>
<keyword evidence="1 3" id="KW-0378">Hydrolase</keyword>
<dbReference type="Proteomes" id="UP000199558">
    <property type="component" value="Unassembled WGS sequence"/>
</dbReference>
<evidence type="ECO:0000259" key="4">
    <source>
        <dbReference type="PROSITE" id="PS51764"/>
    </source>
</evidence>
<gene>
    <name evidence="5" type="ORF">GA0070622_2881</name>
</gene>
<feature type="domain" description="GH26" evidence="4">
    <location>
        <begin position="1"/>
        <end position="357"/>
    </location>
</feature>
<dbReference type="SMART" id="SM00458">
    <property type="entry name" value="RICIN"/>
    <property type="match status" value="1"/>
</dbReference>
<dbReference type="InterPro" id="IPR035992">
    <property type="entry name" value="Ricin_B-like_lectins"/>
</dbReference>
<evidence type="ECO:0000256" key="1">
    <source>
        <dbReference type="ARBA" id="ARBA00022801"/>
    </source>
</evidence>
<proteinExistence type="inferred from homology"/>
<name>A0A1A9BAE8_9ACTN</name>
<dbReference type="CDD" id="cd23451">
    <property type="entry name" value="beta-trefoil_Ricin_laminarinase"/>
    <property type="match status" value="1"/>
</dbReference>
<protein>
    <submittedName>
        <fullName evidence="5">Ricin-type beta-trefoil lectin domain-containing protein</fullName>
    </submittedName>
</protein>
<dbReference type="RefSeq" id="WP_176710483.1">
    <property type="nucleotide sequence ID" value="NZ_FLRH01000003.1"/>
</dbReference>
<dbReference type="STRING" id="946078.GA0070622_2881"/>
<dbReference type="GO" id="GO:0004553">
    <property type="term" value="F:hydrolase activity, hydrolyzing O-glycosyl compounds"/>
    <property type="evidence" value="ECO:0007669"/>
    <property type="project" value="InterPro"/>
</dbReference>
<dbReference type="EMBL" id="FLRH01000003">
    <property type="protein sequence ID" value="SBT65867.1"/>
    <property type="molecule type" value="Genomic_DNA"/>
</dbReference>
<dbReference type="PROSITE" id="PS50231">
    <property type="entry name" value="RICIN_B_LECTIN"/>
    <property type="match status" value="1"/>
</dbReference>
<evidence type="ECO:0000313" key="5">
    <source>
        <dbReference type="EMBL" id="SBT65867.1"/>
    </source>
</evidence>